<proteinExistence type="predicted"/>
<evidence type="ECO:0000313" key="3">
    <source>
        <dbReference type="Proteomes" id="UP000807342"/>
    </source>
</evidence>
<organism evidence="2 3">
    <name type="scientific">Macrolepiota fuliginosa MF-IS2</name>
    <dbReference type="NCBI Taxonomy" id="1400762"/>
    <lineage>
        <taxon>Eukaryota</taxon>
        <taxon>Fungi</taxon>
        <taxon>Dikarya</taxon>
        <taxon>Basidiomycota</taxon>
        <taxon>Agaricomycotina</taxon>
        <taxon>Agaricomycetes</taxon>
        <taxon>Agaricomycetidae</taxon>
        <taxon>Agaricales</taxon>
        <taxon>Agaricineae</taxon>
        <taxon>Agaricaceae</taxon>
        <taxon>Macrolepiota</taxon>
    </lineage>
</organism>
<dbReference type="EMBL" id="MU151138">
    <property type="protein sequence ID" value="KAF9449166.1"/>
    <property type="molecule type" value="Genomic_DNA"/>
</dbReference>
<dbReference type="AlphaFoldDB" id="A0A9P6C245"/>
<keyword evidence="3" id="KW-1185">Reference proteome</keyword>
<evidence type="ECO:0000313" key="2">
    <source>
        <dbReference type="EMBL" id="KAF9449166.1"/>
    </source>
</evidence>
<sequence>MNRTTRQTSINGPIVPRKISRNARPRSFHLTTRERGVGSDRVIKPWKLQRLSPREVVGADADHPLTT</sequence>
<name>A0A9P6C245_9AGAR</name>
<dbReference type="Proteomes" id="UP000807342">
    <property type="component" value="Unassembled WGS sequence"/>
</dbReference>
<accession>A0A9P6C245</accession>
<evidence type="ECO:0000256" key="1">
    <source>
        <dbReference type="SAM" id="MobiDB-lite"/>
    </source>
</evidence>
<protein>
    <submittedName>
        <fullName evidence="2">Uncharacterized protein</fullName>
    </submittedName>
</protein>
<gene>
    <name evidence="2" type="ORF">P691DRAFT_575886</name>
</gene>
<feature type="region of interest" description="Disordered" evidence="1">
    <location>
        <begin position="1"/>
        <end position="26"/>
    </location>
</feature>
<comment type="caution">
    <text evidence="2">The sequence shown here is derived from an EMBL/GenBank/DDBJ whole genome shotgun (WGS) entry which is preliminary data.</text>
</comment>
<feature type="compositionally biased region" description="Polar residues" evidence="1">
    <location>
        <begin position="1"/>
        <end position="11"/>
    </location>
</feature>
<reference evidence="2" key="1">
    <citation type="submission" date="2020-11" db="EMBL/GenBank/DDBJ databases">
        <authorList>
            <consortium name="DOE Joint Genome Institute"/>
            <person name="Ahrendt S."/>
            <person name="Riley R."/>
            <person name="Andreopoulos W."/>
            <person name="Labutti K."/>
            <person name="Pangilinan J."/>
            <person name="Ruiz-Duenas F.J."/>
            <person name="Barrasa J.M."/>
            <person name="Sanchez-Garcia M."/>
            <person name="Camarero S."/>
            <person name="Miyauchi S."/>
            <person name="Serrano A."/>
            <person name="Linde D."/>
            <person name="Babiker R."/>
            <person name="Drula E."/>
            <person name="Ayuso-Fernandez I."/>
            <person name="Pacheco R."/>
            <person name="Padilla G."/>
            <person name="Ferreira P."/>
            <person name="Barriuso J."/>
            <person name="Kellner H."/>
            <person name="Castanera R."/>
            <person name="Alfaro M."/>
            <person name="Ramirez L."/>
            <person name="Pisabarro A.G."/>
            <person name="Kuo A."/>
            <person name="Tritt A."/>
            <person name="Lipzen A."/>
            <person name="He G."/>
            <person name="Yan M."/>
            <person name="Ng V."/>
            <person name="Cullen D."/>
            <person name="Martin F."/>
            <person name="Rosso M.-N."/>
            <person name="Henrissat B."/>
            <person name="Hibbett D."/>
            <person name="Martinez A.T."/>
            <person name="Grigoriev I.V."/>
        </authorList>
    </citation>
    <scope>NUCLEOTIDE SEQUENCE</scope>
    <source>
        <strain evidence="2">MF-IS2</strain>
    </source>
</reference>